<dbReference type="AlphaFoldDB" id="A0A087CMI0"/>
<dbReference type="OrthoDB" id="3235630at2"/>
<comment type="caution">
    <text evidence="1">The sequence shown here is derived from an EMBL/GenBank/DDBJ whole genome shotgun (WGS) entry which is preliminary data.</text>
</comment>
<reference evidence="1 2" key="1">
    <citation type="submission" date="2014-03" db="EMBL/GenBank/DDBJ databases">
        <title>Genomics of Bifidobacteria.</title>
        <authorList>
            <person name="Ventura M."/>
            <person name="Milani C."/>
            <person name="Lugli G.A."/>
        </authorList>
    </citation>
    <scope>NUCLEOTIDE SEQUENCE [LARGE SCALE GENOMIC DNA]</scope>
    <source>
        <strain evidence="1 2">DSM 23975</strain>
    </source>
</reference>
<dbReference type="RefSeq" id="WP_044089675.1">
    <property type="nucleotide sequence ID" value="NZ_JDUW01000012.1"/>
</dbReference>
<organism evidence="1 2">
    <name type="scientific">Bifidobacterium reuteri DSM 23975</name>
    <dbReference type="NCBI Taxonomy" id="1437610"/>
    <lineage>
        <taxon>Bacteria</taxon>
        <taxon>Bacillati</taxon>
        <taxon>Actinomycetota</taxon>
        <taxon>Actinomycetes</taxon>
        <taxon>Bifidobacteriales</taxon>
        <taxon>Bifidobacteriaceae</taxon>
        <taxon>Bifidobacterium</taxon>
    </lineage>
</organism>
<dbReference type="Proteomes" id="UP000028984">
    <property type="component" value="Unassembled WGS sequence"/>
</dbReference>
<evidence type="ECO:0000313" key="1">
    <source>
        <dbReference type="EMBL" id="KFI84480.1"/>
    </source>
</evidence>
<evidence type="ECO:0000313" key="2">
    <source>
        <dbReference type="Proteomes" id="UP000028984"/>
    </source>
</evidence>
<gene>
    <name evidence="1" type="ORF">BREU_1255</name>
</gene>
<dbReference type="STRING" id="1437610.BREU_1255"/>
<protein>
    <submittedName>
        <fullName evidence="1">Uncharacterized protein</fullName>
    </submittedName>
</protein>
<accession>A0A087CMI0</accession>
<keyword evidence="2" id="KW-1185">Reference proteome</keyword>
<proteinExistence type="predicted"/>
<sequence length="290" mass="30556">MSTIRITGKQPGTTNVTIASTVNPAVKTVVPVTVKSLNLLRYGPASGNGLNVTVNKDGSLDLASAQAIEVGKGVVWPALDLTAYIGKTLTLGYEGDLAGLPGVIVSLRKADGSDGTGIYQGRNNQPLTVTADNAKTLHLRIYKGGENATALNGNLKIRLTEGSAPQAWMRPDVTNISGGGFELKNLFPALDPGTKSGVTCTRDGESYTLTGTPSEWGGFAKKATLQAGDYRLTTSGADKPRVTCILPDGTQYNSPISFTLTEPTTCTLQITFSPNETYDNATVTPYLRRI</sequence>
<dbReference type="EMBL" id="JGZK01000017">
    <property type="protein sequence ID" value="KFI84480.1"/>
    <property type="molecule type" value="Genomic_DNA"/>
</dbReference>
<name>A0A087CMI0_9BIFI</name>